<feature type="transmembrane region" description="Helical" evidence="12">
    <location>
        <begin position="1388"/>
        <end position="1411"/>
    </location>
</feature>
<dbReference type="SUPFAM" id="SSF52540">
    <property type="entry name" value="P-loop containing nucleoside triphosphate hydrolases"/>
    <property type="match status" value="2"/>
</dbReference>
<feature type="transmembrane region" description="Helical" evidence="12">
    <location>
        <begin position="1467"/>
        <end position="1489"/>
    </location>
</feature>
<feature type="transmembrane region" description="Helical" evidence="12">
    <location>
        <begin position="695"/>
        <end position="714"/>
    </location>
</feature>
<feature type="transmembrane region" description="Helical" evidence="12">
    <location>
        <begin position="1624"/>
        <end position="1646"/>
    </location>
</feature>
<feature type="compositionally biased region" description="Polar residues" evidence="11">
    <location>
        <begin position="526"/>
        <end position="538"/>
    </location>
</feature>
<dbReference type="GO" id="GO:0005774">
    <property type="term" value="C:vacuolar membrane"/>
    <property type="evidence" value="ECO:0007669"/>
    <property type="project" value="UniProtKB-SubCell"/>
</dbReference>
<dbReference type="CDD" id="cd18595">
    <property type="entry name" value="ABC_6TM_MRP1_2_3_6_D1_like"/>
    <property type="match status" value="1"/>
</dbReference>
<evidence type="ECO:0000256" key="11">
    <source>
        <dbReference type="SAM" id="MobiDB-lite"/>
    </source>
</evidence>
<comment type="similarity">
    <text evidence="2">Belongs to the ABC transporter superfamily. ABCC family. Conjugate transporter (TC 3.A.1.208) subfamily.</text>
</comment>
<feature type="compositionally biased region" description="Polar residues" evidence="11">
    <location>
        <begin position="317"/>
        <end position="329"/>
    </location>
</feature>
<keyword evidence="4" id="KW-0926">Vacuole</keyword>
<keyword evidence="7" id="KW-0547">Nucleotide-binding</keyword>
<dbReference type="SUPFAM" id="SSF90123">
    <property type="entry name" value="ABC transporter transmembrane region"/>
    <property type="match status" value="3"/>
</dbReference>
<dbReference type="PROSITE" id="PS50929">
    <property type="entry name" value="ABC_TM1F"/>
    <property type="match status" value="2"/>
</dbReference>
<dbReference type="FunFam" id="1.20.1560.10:FF:000020">
    <property type="entry name" value="ABC metal ion transporter"/>
    <property type="match status" value="1"/>
</dbReference>
<dbReference type="PANTHER" id="PTHR24223:SF443">
    <property type="entry name" value="MULTIDRUG-RESISTANCE LIKE PROTEIN 1, ISOFORM I"/>
    <property type="match status" value="1"/>
</dbReference>
<accession>A0A074ZDY6</accession>
<dbReference type="Pfam" id="PF00005">
    <property type="entry name" value="ABC_tran"/>
    <property type="match status" value="2"/>
</dbReference>
<evidence type="ECO:0000259" key="13">
    <source>
        <dbReference type="PROSITE" id="PS50893"/>
    </source>
</evidence>
<dbReference type="PROSITE" id="PS50893">
    <property type="entry name" value="ABC_TRANSPORTER_2"/>
    <property type="match status" value="2"/>
</dbReference>
<dbReference type="InterPro" id="IPR027417">
    <property type="entry name" value="P-loop_NTPase"/>
</dbReference>
<feature type="transmembrane region" description="Helical" evidence="12">
    <location>
        <begin position="845"/>
        <end position="867"/>
    </location>
</feature>
<dbReference type="InterPro" id="IPR036640">
    <property type="entry name" value="ABC1_TM_sf"/>
</dbReference>
<keyword evidence="16" id="KW-1185">Reference proteome</keyword>
<evidence type="ECO:0000256" key="3">
    <source>
        <dbReference type="ARBA" id="ARBA00022448"/>
    </source>
</evidence>
<feature type="region of interest" description="Disordered" evidence="11">
    <location>
        <begin position="503"/>
        <end position="538"/>
    </location>
</feature>
<feature type="region of interest" description="Disordered" evidence="11">
    <location>
        <begin position="1116"/>
        <end position="1220"/>
    </location>
</feature>
<feature type="domain" description="ABC transporter" evidence="13">
    <location>
        <begin position="1718"/>
        <end position="1955"/>
    </location>
</feature>
<feature type="domain" description="ABC transmembrane type-1" evidence="14">
    <location>
        <begin position="580"/>
        <end position="862"/>
    </location>
</feature>
<evidence type="ECO:0008006" key="17">
    <source>
        <dbReference type="Google" id="ProtNLM"/>
    </source>
</evidence>
<dbReference type="GO" id="GO:0140359">
    <property type="term" value="F:ABC-type transporter activity"/>
    <property type="evidence" value="ECO:0007669"/>
    <property type="project" value="InterPro"/>
</dbReference>
<feature type="transmembrane region" description="Helical" evidence="12">
    <location>
        <begin position="616"/>
        <end position="636"/>
    </location>
</feature>
<feature type="transmembrane region" description="Helical" evidence="12">
    <location>
        <begin position="720"/>
        <end position="741"/>
    </location>
</feature>
<evidence type="ECO:0000256" key="5">
    <source>
        <dbReference type="ARBA" id="ARBA00022692"/>
    </source>
</evidence>
<evidence type="ECO:0000256" key="4">
    <source>
        <dbReference type="ARBA" id="ARBA00022554"/>
    </source>
</evidence>
<evidence type="ECO:0000256" key="6">
    <source>
        <dbReference type="ARBA" id="ARBA00022737"/>
    </source>
</evidence>
<keyword evidence="9 12" id="KW-1133">Transmembrane helix</keyword>
<dbReference type="PROSITE" id="PS00211">
    <property type="entry name" value="ABC_TRANSPORTER_1"/>
    <property type="match status" value="1"/>
</dbReference>
<dbReference type="GO" id="GO:0000323">
    <property type="term" value="C:lytic vacuole"/>
    <property type="evidence" value="ECO:0007669"/>
    <property type="project" value="UniProtKB-ARBA"/>
</dbReference>
<keyword evidence="5 12" id="KW-0812">Transmembrane</keyword>
<keyword evidence="8" id="KW-0067">ATP-binding</keyword>
<keyword evidence="3" id="KW-0813">Transport</keyword>
<evidence type="ECO:0000259" key="14">
    <source>
        <dbReference type="PROSITE" id="PS50929"/>
    </source>
</evidence>
<dbReference type="Gene3D" id="3.40.50.300">
    <property type="entry name" value="P-loop containing nucleotide triphosphate hydrolases"/>
    <property type="match status" value="2"/>
</dbReference>
<dbReference type="InterPro" id="IPR003593">
    <property type="entry name" value="AAA+_ATPase"/>
</dbReference>
<evidence type="ECO:0000256" key="1">
    <source>
        <dbReference type="ARBA" id="ARBA00004128"/>
    </source>
</evidence>
<dbReference type="GO" id="GO:0016887">
    <property type="term" value="F:ATP hydrolysis activity"/>
    <property type="evidence" value="ECO:0007669"/>
    <property type="project" value="InterPro"/>
</dbReference>
<feature type="transmembrane region" description="Helical" evidence="12">
    <location>
        <begin position="805"/>
        <end position="825"/>
    </location>
</feature>
<dbReference type="InterPro" id="IPR003439">
    <property type="entry name" value="ABC_transporter-like_ATP-bd"/>
</dbReference>
<organism evidence="15 16">
    <name type="scientific">Opisthorchis viverrini</name>
    <name type="common">Southeast Asian liver fluke</name>
    <dbReference type="NCBI Taxonomy" id="6198"/>
    <lineage>
        <taxon>Eukaryota</taxon>
        <taxon>Metazoa</taxon>
        <taxon>Spiralia</taxon>
        <taxon>Lophotrochozoa</taxon>
        <taxon>Platyhelminthes</taxon>
        <taxon>Trematoda</taxon>
        <taxon>Digenea</taxon>
        <taxon>Opisthorchiida</taxon>
        <taxon>Opisthorchiata</taxon>
        <taxon>Opisthorchiidae</taxon>
        <taxon>Opisthorchis</taxon>
    </lineage>
</organism>
<evidence type="ECO:0000256" key="12">
    <source>
        <dbReference type="SAM" id="Phobius"/>
    </source>
</evidence>
<feature type="domain" description="ABC transmembrane type-1" evidence="14">
    <location>
        <begin position="1328"/>
        <end position="1682"/>
    </location>
</feature>
<dbReference type="InterPro" id="IPR011527">
    <property type="entry name" value="ABC1_TM_dom"/>
</dbReference>
<feature type="compositionally biased region" description="Polar residues" evidence="11">
    <location>
        <begin position="1189"/>
        <end position="1199"/>
    </location>
</feature>
<sequence length="2010" mass="224205">MWNRPIPYIPRCQILFIVPCLYIFYGTFICIPYATHLLLKKQRTLRPVSRILIAESVSYHATYYLHLQVVLFILYWNNISQIVCELAGENPLYDQILPSSSMLYILTSSELSNSTIAVTANPASLQSSVVTDWQADAIKITDIIDLCGLILLLVLSTNSERMIQYKKLIKKISPLQHTSKVVGGRTHLCRKAKEIDAKLSSELDTTLGSEKCVAEVQPNISEQPGGPKFPSPEEYASFLSRTLFTWFTSLIIRGYRKPLELIDLWKLDEKHCAQHVSDKFFRNLDALLIPKKTVNYYIKCQLFFQSAEYIGRQTPINTERCSSTSSNNRRASDGAALQGSFRSKQRLSSTFAKSIPDMMGGVPISRPNKSGQLSPQLEEEGSGSLGNRESVSTPDGIANQFRAYDSRQNGAVPVNQEPDTVVPGVCVVGPQRHASTRRSVRIRVGTKPAFVPGQSESRSDSVVTQTAEDMVRSLELSSSPFIYTVDNQPIDCNLSRSSLGSLNLGKSKKENTTSGSQTRAKKSRDLSSTFQANKRSSEVTPTKAEHHHKCFCLCRFFRCCTSSGWSLMNSIMLTYWKPLLWTGFMKLLHDTLLFVNPLLLKFLLNFMQRKEAEPVWHGYCYASGMFVVAAVQTLVLQNYFREVNILGMHLRTALTCAVYRKSLRLSNRARQESTTGQIMNIISSDVQQFVQLMPYLHIAWSGPFQIAVAIIFLWHELGLAVLAGIGVLLLLLPMNALMARLSKKVQEKKYKVADSRIKTITEVLNGIRVIKLYAWEPSFADEVSRLRGEEMRYLRKFTYVQSISFLWNCVPFLVGLSSFGVYIFLAEGGVLDAQKAFVSTSLFNILRFPLFMFPMVTSNLVQTYVSLRRIGRFLRRTEVDPNSCSHEDTPGVAAVIERGVLGWDPEGEPILQNISIQFPEGQLTSIMGKVGSGKSSLLQALLGEMELFNGRVNVKGSVAYVPQQPWIFNATLRDNILFHKPYNPVRYAKVIQACSLVPDLEILPNGDLTEIGDKGINLSGGQKQRVSLARACYADADIYLLDDPLSAVDAHVGLHILNEVLSRSKGLLSNKTCILTTHSSKALAFSDRVGLLSDGQVVELGTYRQLVRSRHGRLNEFLSTTSDQDSETNNTQMTTDGTPEKPGQSNSNALAHSRGQTGGAAKPLDQSSTAGQQTVSNNPEGVRDRRHNSGCSMSSSVESLLTRVRQSERQPSLSSSIELPTYDLLDSPAIVDPDGDENQNASVNRDYVPEKSDKLAKAQIIQPEQAHTGRNASVNRDYVPEKSDKLAKAQIIQPEQAHTGRVKWSVFKIYLRNVGLRYSLLILISFPLNQLASFGTSLWLADWSEDATTQLNLTEFLKANPDALRNTSAYPGLDQQLTEFYAQRDYRLGIYGALGLAQVVASWVSVVAFACGHLACAQKLHDLLLAGVLHAPGGFFDSVPQGRIVNRFSADIATLDHPLLNSMRSCFGCMLQCLNTVLLTTSVSPWIIIPMACLTAVYCLLQLAISLSAIVFQLEMYSVVLMSTYTPVFHRLTEGCKFRSSHGLIHPYRHFLFYVKNVYVTNSRQLKRIESVYRSPIFSHFSETLLGADNIRAYGRTEDYNKINSSRLDTGNAASYFNLIAQRWLAVLLETIGNLIIFSVALFSVITRDHLSAGLSGLVISYAINLNQTLNWFVRMTADLENDIVCVERINEYANIEQEAEWEIPDRKPSANWPAGRVEFINYSTRYRSDLDLVLNSINLTINPGERVGIAGRTGSGKSSLVMGLFRMLEAAEGRIIIDGIDISEIGLHDLRRRLTLIPQDPVLFSGTLRFNLDPFKTHTDAELWNALEHANLKPFVVEASGGLGLDMIISEGGANISLGQRQLVCLARALLRRTPILVLDEATAAVDPVTDSLIQKTIRTEFAHCTVLTIAHRLNTIMDYNSRICCFVVECPFSFAKNHREYKVRPLLMKMAKVIGSLRNQGANVRFNCTDFFELFICETSRGTVLEQELSGNIGTSVSELVDSCYWIN</sequence>
<dbReference type="InterPro" id="IPR050173">
    <property type="entry name" value="ABC_transporter_C-like"/>
</dbReference>
<evidence type="ECO:0000256" key="9">
    <source>
        <dbReference type="ARBA" id="ARBA00022989"/>
    </source>
</evidence>
<dbReference type="InterPro" id="IPR017871">
    <property type="entry name" value="ABC_transporter-like_CS"/>
</dbReference>
<dbReference type="SMART" id="SM00382">
    <property type="entry name" value="AAA"/>
    <property type="match status" value="2"/>
</dbReference>
<feature type="domain" description="ABC transporter" evidence="13">
    <location>
        <begin position="895"/>
        <end position="1119"/>
    </location>
</feature>
<feature type="transmembrane region" description="Helical" evidence="12">
    <location>
        <begin position="1495"/>
        <end position="1514"/>
    </location>
</feature>
<feature type="compositionally biased region" description="Polar residues" evidence="11">
    <location>
        <begin position="340"/>
        <end position="352"/>
    </location>
</feature>
<dbReference type="FunFam" id="3.40.50.300:FF:000074">
    <property type="entry name" value="Multidrug resistance-associated protein 5 isoform 1"/>
    <property type="match status" value="1"/>
</dbReference>
<evidence type="ECO:0000256" key="2">
    <source>
        <dbReference type="ARBA" id="ARBA00009726"/>
    </source>
</evidence>
<dbReference type="RefSeq" id="XP_009174836.1">
    <property type="nucleotide sequence ID" value="XM_009176572.1"/>
</dbReference>
<dbReference type="Pfam" id="PF00664">
    <property type="entry name" value="ABC_membrane"/>
    <property type="match status" value="3"/>
</dbReference>
<keyword evidence="6" id="KW-0677">Repeat</keyword>
<dbReference type="OrthoDB" id="6500128at2759"/>
<feature type="transmembrane region" description="Helical" evidence="12">
    <location>
        <begin position="14"/>
        <end position="39"/>
    </location>
</feature>
<dbReference type="Gene3D" id="1.20.1560.10">
    <property type="entry name" value="ABC transporter type 1, transmembrane domain"/>
    <property type="match status" value="2"/>
</dbReference>
<comment type="subcellular location">
    <subcellularLocation>
        <location evidence="1">Vacuole membrane</location>
        <topology evidence="1">Multi-pass membrane protein</topology>
    </subcellularLocation>
</comment>
<feature type="compositionally biased region" description="Polar residues" evidence="11">
    <location>
        <begin position="1209"/>
        <end position="1218"/>
    </location>
</feature>
<dbReference type="GO" id="GO:0005524">
    <property type="term" value="F:ATP binding"/>
    <property type="evidence" value="ECO:0007669"/>
    <property type="project" value="UniProtKB-KW"/>
</dbReference>
<evidence type="ECO:0000256" key="10">
    <source>
        <dbReference type="ARBA" id="ARBA00023136"/>
    </source>
</evidence>
<dbReference type="CDD" id="cd18603">
    <property type="entry name" value="ABC_6TM_MRP1_2_3_6_D2_like"/>
    <property type="match status" value="1"/>
</dbReference>
<evidence type="ECO:0000256" key="8">
    <source>
        <dbReference type="ARBA" id="ARBA00022840"/>
    </source>
</evidence>
<dbReference type="FunFam" id="3.40.50.300:FF:000997">
    <property type="entry name" value="Multidrug resistance-associated protein 1"/>
    <property type="match status" value="1"/>
</dbReference>
<evidence type="ECO:0000313" key="15">
    <source>
        <dbReference type="EMBL" id="KER21410.1"/>
    </source>
</evidence>
<dbReference type="CDD" id="cd03244">
    <property type="entry name" value="ABCC_MRP_domain2"/>
    <property type="match status" value="1"/>
</dbReference>
<dbReference type="STRING" id="6198.A0A074ZDY6"/>
<dbReference type="PANTHER" id="PTHR24223">
    <property type="entry name" value="ATP-BINDING CASSETTE SUB-FAMILY C"/>
    <property type="match status" value="1"/>
</dbReference>
<dbReference type="GeneID" id="20329262"/>
<feature type="transmembrane region" description="Helical" evidence="12">
    <location>
        <begin position="1318"/>
        <end position="1341"/>
    </location>
</feature>
<keyword evidence="10 12" id="KW-0472">Membrane</keyword>
<feature type="region of interest" description="Disordered" evidence="11">
    <location>
        <begin position="317"/>
        <end position="393"/>
    </location>
</feature>
<evidence type="ECO:0000313" key="16">
    <source>
        <dbReference type="Proteomes" id="UP000054324"/>
    </source>
</evidence>
<dbReference type="CDD" id="cd03250">
    <property type="entry name" value="ABCC_MRP_domain1"/>
    <property type="match status" value="1"/>
</dbReference>
<dbReference type="EMBL" id="KL596969">
    <property type="protein sequence ID" value="KER21410.1"/>
    <property type="molecule type" value="Genomic_DNA"/>
</dbReference>
<evidence type="ECO:0000256" key="7">
    <source>
        <dbReference type="ARBA" id="ARBA00022741"/>
    </source>
</evidence>
<dbReference type="KEGG" id="ovi:T265_15097"/>
<reference evidence="15 16" key="1">
    <citation type="submission" date="2013-11" db="EMBL/GenBank/DDBJ databases">
        <title>Opisthorchis viverrini - life in the bile duct.</title>
        <authorList>
            <person name="Young N.D."/>
            <person name="Nagarajan N."/>
            <person name="Lin S.J."/>
            <person name="Korhonen P.K."/>
            <person name="Jex A.R."/>
            <person name="Hall R.S."/>
            <person name="Safavi-Hemami H."/>
            <person name="Kaewkong W."/>
            <person name="Bertrand D."/>
            <person name="Gao S."/>
            <person name="Seet Q."/>
            <person name="Wongkham S."/>
            <person name="Teh B.T."/>
            <person name="Wongkham C."/>
            <person name="Intapan P.M."/>
            <person name="Maleewong W."/>
            <person name="Yang X."/>
            <person name="Hu M."/>
            <person name="Wang Z."/>
            <person name="Hofmann A."/>
            <person name="Sternberg P.W."/>
            <person name="Tan P."/>
            <person name="Wang J."/>
            <person name="Gasser R.B."/>
        </authorList>
    </citation>
    <scope>NUCLEOTIDE SEQUENCE [LARGE SCALE GENOMIC DNA]</scope>
</reference>
<dbReference type="Proteomes" id="UP000054324">
    <property type="component" value="Unassembled WGS sequence"/>
</dbReference>
<dbReference type="CTD" id="20329262"/>
<proteinExistence type="inferred from homology"/>
<gene>
    <name evidence="15" type="ORF">T265_15097</name>
</gene>
<name>A0A074ZDY6_OPIVI</name>
<feature type="compositionally biased region" description="Polar residues" evidence="11">
    <location>
        <begin position="1117"/>
        <end position="1150"/>
    </location>
</feature>
<feature type="compositionally biased region" description="Polar residues" evidence="11">
    <location>
        <begin position="1165"/>
        <end position="1179"/>
    </location>
</feature>
<protein>
    <recommendedName>
        <fullName evidence="17">ABC transporter, ATP-binding protein</fullName>
    </recommendedName>
</protein>